<dbReference type="PANTHER" id="PTHR43060">
    <property type="entry name" value="3-HYDROXYISOBUTYRATE DEHYDROGENASE-LIKE 1, MITOCHONDRIAL-RELATED"/>
    <property type="match status" value="1"/>
</dbReference>
<dbReference type="SUPFAM" id="SSF51735">
    <property type="entry name" value="NAD(P)-binding Rossmann-fold domains"/>
    <property type="match status" value="1"/>
</dbReference>
<comment type="caution">
    <text evidence="6">The sequence shown here is derived from an EMBL/GenBank/DDBJ whole genome shotgun (WGS) entry which is preliminary data.</text>
</comment>
<dbReference type="InterPro" id="IPR006115">
    <property type="entry name" value="6PGDH_NADP-bd"/>
</dbReference>
<sequence>MSSPRIGFVGIGLMGTAMVLRLREQGFPVTVWNREPERLPAVVEQGAVAAASPAAVAAASDMVLLCVLHADAVRDVVFGPDGIAAAAPAGGLLVDLSTADPAATREMVERLAREAGPDWVDAPVSGGPPAAREGRLTIMAGGAAAAFARAEPALRAIGGNITHLGPVGAGQVAKVLNQATVGTGYVLMAEALALAEAAGIDAAMLPDALAGGHADSALLRRIYPQMQRRAFDPPGGYARQLLKDLEAVRRFAEEHGLSLPVVEAARRRFADHVAEGQGMSDSASVIRLYRPDPPR</sequence>
<proteinExistence type="predicted"/>
<name>A0A5B2TG82_9PROT</name>
<keyword evidence="7" id="KW-1185">Reference proteome</keyword>
<dbReference type="Pfam" id="PF03446">
    <property type="entry name" value="NAD_binding_2"/>
    <property type="match status" value="1"/>
</dbReference>
<evidence type="ECO:0000259" key="5">
    <source>
        <dbReference type="Pfam" id="PF14833"/>
    </source>
</evidence>
<dbReference type="Proteomes" id="UP000322110">
    <property type="component" value="Unassembled WGS sequence"/>
</dbReference>
<dbReference type="Pfam" id="PF14833">
    <property type="entry name" value="NAD_binding_11"/>
    <property type="match status" value="1"/>
</dbReference>
<evidence type="ECO:0000313" key="6">
    <source>
        <dbReference type="EMBL" id="KAA2213179.1"/>
    </source>
</evidence>
<dbReference type="Gene3D" id="3.40.50.720">
    <property type="entry name" value="NAD(P)-binding Rossmann-like Domain"/>
    <property type="match status" value="1"/>
</dbReference>
<dbReference type="InterPro" id="IPR036291">
    <property type="entry name" value="NAD(P)-bd_dom_sf"/>
</dbReference>
<dbReference type="InterPro" id="IPR013328">
    <property type="entry name" value="6PGD_dom2"/>
</dbReference>
<dbReference type="InterPro" id="IPR008927">
    <property type="entry name" value="6-PGluconate_DH-like_C_sf"/>
</dbReference>
<dbReference type="SUPFAM" id="SSF48179">
    <property type="entry name" value="6-phosphogluconate dehydrogenase C-terminal domain-like"/>
    <property type="match status" value="1"/>
</dbReference>
<dbReference type="GO" id="GO:0050661">
    <property type="term" value="F:NADP binding"/>
    <property type="evidence" value="ECO:0007669"/>
    <property type="project" value="InterPro"/>
</dbReference>
<evidence type="ECO:0000256" key="1">
    <source>
        <dbReference type="ARBA" id="ARBA00023002"/>
    </source>
</evidence>
<dbReference type="InterPro" id="IPR015815">
    <property type="entry name" value="HIBADH-related"/>
</dbReference>
<evidence type="ECO:0000256" key="2">
    <source>
        <dbReference type="ARBA" id="ARBA00023027"/>
    </source>
</evidence>
<evidence type="ECO:0000259" key="4">
    <source>
        <dbReference type="Pfam" id="PF03446"/>
    </source>
</evidence>
<accession>A0A5B2TG82</accession>
<dbReference type="GO" id="GO:0016491">
    <property type="term" value="F:oxidoreductase activity"/>
    <property type="evidence" value="ECO:0007669"/>
    <property type="project" value="UniProtKB-KW"/>
</dbReference>
<dbReference type="OrthoDB" id="9812907at2"/>
<feature type="domain" description="6-phosphogluconate dehydrogenase NADP-binding" evidence="4">
    <location>
        <begin position="5"/>
        <end position="165"/>
    </location>
</feature>
<feature type="domain" description="3-hydroxyisobutyrate dehydrogenase-like NAD-binding" evidence="5">
    <location>
        <begin position="168"/>
        <end position="289"/>
    </location>
</feature>
<evidence type="ECO:0000313" key="7">
    <source>
        <dbReference type="Proteomes" id="UP000322110"/>
    </source>
</evidence>
<feature type="active site" evidence="3">
    <location>
        <position position="174"/>
    </location>
</feature>
<protein>
    <submittedName>
        <fullName evidence="6">NAD(P)-dependent oxidoreductase</fullName>
    </submittedName>
</protein>
<dbReference type="PIRSF" id="PIRSF000103">
    <property type="entry name" value="HIBADH"/>
    <property type="match status" value="1"/>
</dbReference>
<dbReference type="AlphaFoldDB" id="A0A5B2TG82"/>
<dbReference type="PANTHER" id="PTHR43060:SF15">
    <property type="entry name" value="3-HYDROXYISOBUTYRATE DEHYDROGENASE-LIKE 1, MITOCHONDRIAL-RELATED"/>
    <property type="match status" value="1"/>
</dbReference>
<keyword evidence="2" id="KW-0520">NAD</keyword>
<evidence type="ECO:0000256" key="3">
    <source>
        <dbReference type="PIRSR" id="PIRSR000103-1"/>
    </source>
</evidence>
<dbReference type="RefSeq" id="WP_149812292.1">
    <property type="nucleotide sequence ID" value="NZ_VUKA01000004.1"/>
</dbReference>
<dbReference type="Gene3D" id="1.10.1040.10">
    <property type="entry name" value="N-(1-d-carboxylethyl)-l-norvaline Dehydrogenase, domain 2"/>
    <property type="match status" value="1"/>
</dbReference>
<dbReference type="InterPro" id="IPR029154">
    <property type="entry name" value="HIBADH-like_NADP-bd"/>
</dbReference>
<dbReference type="EMBL" id="VUKA01000004">
    <property type="protein sequence ID" value="KAA2213179.1"/>
    <property type="molecule type" value="Genomic_DNA"/>
</dbReference>
<gene>
    <name evidence="6" type="ORF">F0Q34_11120</name>
</gene>
<keyword evidence="1" id="KW-0560">Oxidoreductase</keyword>
<reference evidence="6 7" key="1">
    <citation type="journal article" date="2015" name="Int. J. Syst. Evol. Microbiol.">
        <title>Roseomonas oryzae sp. nov., isolated from paddy rhizosphere soil.</title>
        <authorList>
            <person name="Ramaprasad E.V."/>
            <person name="Sasikala Ch."/>
            <person name="Ramana Ch.V."/>
        </authorList>
    </citation>
    <scope>NUCLEOTIDE SEQUENCE [LARGE SCALE GENOMIC DNA]</scope>
    <source>
        <strain evidence="6 7">KCTC 42542</strain>
    </source>
</reference>
<organism evidence="6 7">
    <name type="scientific">Teichococcus oryzae</name>
    <dbReference type="NCBI Taxonomy" id="1608942"/>
    <lineage>
        <taxon>Bacteria</taxon>
        <taxon>Pseudomonadati</taxon>
        <taxon>Pseudomonadota</taxon>
        <taxon>Alphaproteobacteria</taxon>
        <taxon>Acetobacterales</taxon>
        <taxon>Roseomonadaceae</taxon>
        <taxon>Roseomonas</taxon>
    </lineage>
</organism>
<dbReference type="GO" id="GO:0051287">
    <property type="term" value="F:NAD binding"/>
    <property type="evidence" value="ECO:0007669"/>
    <property type="project" value="InterPro"/>
</dbReference>